<comment type="caution">
    <text evidence="2">The sequence shown here is derived from an EMBL/GenBank/DDBJ whole genome shotgun (WGS) entry which is preliminary data.</text>
</comment>
<protein>
    <recommendedName>
        <fullName evidence="4">Tetratricopeptide repeat protein</fullName>
    </recommendedName>
</protein>
<keyword evidence="3" id="KW-1185">Reference proteome</keyword>
<dbReference type="AlphaFoldDB" id="A0A2T5BYR8"/>
<evidence type="ECO:0000313" key="2">
    <source>
        <dbReference type="EMBL" id="PTN07385.1"/>
    </source>
</evidence>
<dbReference type="OrthoDB" id="1494029at2"/>
<reference evidence="2 3" key="1">
    <citation type="submission" date="2018-04" db="EMBL/GenBank/DDBJ databases">
        <title>Genomic Encyclopedia of Archaeal and Bacterial Type Strains, Phase II (KMG-II): from individual species to whole genera.</title>
        <authorList>
            <person name="Goeker M."/>
        </authorList>
    </citation>
    <scope>NUCLEOTIDE SEQUENCE [LARGE SCALE GENOMIC DNA]</scope>
    <source>
        <strain evidence="2 3">DSM 28823</strain>
    </source>
</reference>
<feature type="chain" id="PRO_5015438188" description="Tetratricopeptide repeat protein" evidence="1">
    <location>
        <begin position="22"/>
        <end position="240"/>
    </location>
</feature>
<keyword evidence="1" id="KW-0732">Signal</keyword>
<evidence type="ECO:0008006" key="4">
    <source>
        <dbReference type="Google" id="ProtNLM"/>
    </source>
</evidence>
<proteinExistence type="predicted"/>
<organism evidence="2 3">
    <name type="scientific">Mangrovibacterium marinum</name>
    <dbReference type="NCBI Taxonomy" id="1639118"/>
    <lineage>
        <taxon>Bacteria</taxon>
        <taxon>Pseudomonadati</taxon>
        <taxon>Bacteroidota</taxon>
        <taxon>Bacteroidia</taxon>
        <taxon>Marinilabiliales</taxon>
        <taxon>Prolixibacteraceae</taxon>
        <taxon>Mangrovibacterium</taxon>
    </lineage>
</organism>
<name>A0A2T5BYR8_9BACT</name>
<accession>A0A2T5BYR8</accession>
<evidence type="ECO:0000256" key="1">
    <source>
        <dbReference type="SAM" id="SignalP"/>
    </source>
</evidence>
<dbReference type="RefSeq" id="WP_146161539.1">
    <property type="nucleotide sequence ID" value="NZ_OY782574.1"/>
</dbReference>
<sequence>MSRPLFLLGWLLLLVAASGWAQVTADSIRCRLYHSYVNDRMEQWPALIRTMKSRPDTSASWQQEIALARYGLAGYYVGNNRAADAELEITKALAELELAQTIYPNEAGFWGLEAGFRALQIRMFPMKTPFFYAAHQAAMNKAQEREADDPFFRFEQGMMLLHKPRLLGGDKRKALELFEQSRAMLKAQPFSTCCWFGLMVDLFRLKAYDRLNDEEAYQALYDAITREHGSLTWLPRFLKM</sequence>
<feature type="signal peptide" evidence="1">
    <location>
        <begin position="1"/>
        <end position="21"/>
    </location>
</feature>
<gene>
    <name evidence="2" type="ORF">C8N47_11838</name>
</gene>
<dbReference type="EMBL" id="QAAD01000018">
    <property type="protein sequence ID" value="PTN07385.1"/>
    <property type="molecule type" value="Genomic_DNA"/>
</dbReference>
<dbReference type="Proteomes" id="UP000243525">
    <property type="component" value="Unassembled WGS sequence"/>
</dbReference>
<evidence type="ECO:0000313" key="3">
    <source>
        <dbReference type="Proteomes" id="UP000243525"/>
    </source>
</evidence>